<organism evidence="1 2">
    <name type="scientific">Brachionus plicatilis</name>
    <name type="common">Marine rotifer</name>
    <name type="synonym">Brachionus muelleri</name>
    <dbReference type="NCBI Taxonomy" id="10195"/>
    <lineage>
        <taxon>Eukaryota</taxon>
        <taxon>Metazoa</taxon>
        <taxon>Spiralia</taxon>
        <taxon>Gnathifera</taxon>
        <taxon>Rotifera</taxon>
        <taxon>Eurotatoria</taxon>
        <taxon>Monogononta</taxon>
        <taxon>Pseudotrocha</taxon>
        <taxon>Ploima</taxon>
        <taxon>Brachionidae</taxon>
        <taxon>Brachionus</taxon>
    </lineage>
</organism>
<keyword evidence="2" id="KW-1185">Reference proteome</keyword>
<evidence type="ECO:0000313" key="2">
    <source>
        <dbReference type="Proteomes" id="UP000276133"/>
    </source>
</evidence>
<sequence>MILPAYLFSDNLNELVDNIFTYFVEIFPIFVASESKSRFTSQSKHNTWLKYSLEAKQKPILGWFCDCKSGSRVFGACAHNL</sequence>
<dbReference type="AlphaFoldDB" id="A0A3M7QYC3"/>
<comment type="caution">
    <text evidence="1">The sequence shown here is derived from an EMBL/GenBank/DDBJ whole genome shotgun (WGS) entry which is preliminary data.</text>
</comment>
<dbReference type="Proteomes" id="UP000276133">
    <property type="component" value="Unassembled WGS sequence"/>
</dbReference>
<dbReference type="OrthoDB" id="10054519at2759"/>
<protein>
    <recommendedName>
        <fullName evidence="3">SWIM-type domain-containing protein</fullName>
    </recommendedName>
</protein>
<reference evidence="1 2" key="1">
    <citation type="journal article" date="2018" name="Sci. Rep.">
        <title>Genomic signatures of local adaptation to the degree of environmental predictability in rotifers.</title>
        <authorList>
            <person name="Franch-Gras L."/>
            <person name="Hahn C."/>
            <person name="Garcia-Roger E.M."/>
            <person name="Carmona M.J."/>
            <person name="Serra M."/>
            <person name="Gomez A."/>
        </authorList>
    </citation>
    <scope>NUCLEOTIDE SEQUENCE [LARGE SCALE GENOMIC DNA]</scope>
    <source>
        <strain evidence="1">HYR1</strain>
    </source>
</reference>
<accession>A0A3M7QYC3</accession>
<dbReference type="EMBL" id="REGN01004768">
    <property type="protein sequence ID" value="RNA16219.1"/>
    <property type="molecule type" value="Genomic_DNA"/>
</dbReference>
<proteinExistence type="predicted"/>
<evidence type="ECO:0008006" key="3">
    <source>
        <dbReference type="Google" id="ProtNLM"/>
    </source>
</evidence>
<evidence type="ECO:0000313" key="1">
    <source>
        <dbReference type="EMBL" id="RNA16219.1"/>
    </source>
</evidence>
<name>A0A3M7QYC3_BRAPC</name>
<gene>
    <name evidence="1" type="ORF">BpHYR1_053594</name>
</gene>